<dbReference type="InterPro" id="IPR011990">
    <property type="entry name" value="TPR-like_helical_dom_sf"/>
</dbReference>
<dbReference type="Pfam" id="PF13174">
    <property type="entry name" value="TPR_6"/>
    <property type="match status" value="1"/>
</dbReference>
<feature type="repeat" description="TPR" evidence="1">
    <location>
        <begin position="589"/>
        <end position="622"/>
    </location>
</feature>
<dbReference type="RefSeq" id="WP_220194628.1">
    <property type="nucleotide sequence ID" value="NZ_BNJF01000001.1"/>
</dbReference>
<evidence type="ECO:0000313" key="2">
    <source>
        <dbReference type="EMBL" id="GHO45281.1"/>
    </source>
</evidence>
<dbReference type="Gene3D" id="1.25.40.10">
    <property type="entry name" value="Tetratricopeptide repeat domain"/>
    <property type="match status" value="2"/>
</dbReference>
<name>A0A8J3MSW8_9CHLR</name>
<feature type="repeat" description="TPR" evidence="1">
    <location>
        <begin position="623"/>
        <end position="656"/>
    </location>
</feature>
<dbReference type="Proteomes" id="UP000612362">
    <property type="component" value="Unassembled WGS sequence"/>
</dbReference>
<keyword evidence="1" id="KW-0802">TPR repeat</keyword>
<gene>
    <name evidence="2" type="ORF">KSX_34440</name>
</gene>
<dbReference type="PANTHER" id="PTHR12558">
    <property type="entry name" value="CELL DIVISION CYCLE 16,23,27"/>
    <property type="match status" value="1"/>
</dbReference>
<dbReference type="PROSITE" id="PS50005">
    <property type="entry name" value="TPR"/>
    <property type="match status" value="3"/>
</dbReference>
<dbReference type="EMBL" id="BNJF01000001">
    <property type="protein sequence ID" value="GHO45281.1"/>
    <property type="molecule type" value="Genomic_DNA"/>
</dbReference>
<dbReference type="Pfam" id="PF14559">
    <property type="entry name" value="TPR_19"/>
    <property type="match status" value="1"/>
</dbReference>
<evidence type="ECO:0000313" key="3">
    <source>
        <dbReference type="Proteomes" id="UP000612362"/>
    </source>
</evidence>
<organism evidence="2 3">
    <name type="scientific">Ktedonospora formicarum</name>
    <dbReference type="NCBI Taxonomy" id="2778364"/>
    <lineage>
        <taxon>Bacteria</taxon>
        <taxon>Bacillati</taxon>
        <taxon>Chloroflexota</taxon>
        <taxon>Ktedonobacteria</taxon>
        <taxon>Ktedonobacterales</taxon>
        <taxon>Ktedonobacteraceae</taxon>
        <taxon>Ktedonospora</taxon>
    </lineage>
</organism>
<dbReference type="SMART" id="SM00028">
    <property type="entry name" value="TPR"/>
    <property type="match status" value="5"/>
</dbReference>
<reference evidence="2" key="1">
    <citation type="submission" date="2020-10" db="EMBL/GenBank/DDBJ databases">
        <title>Taxonomic study of unclassified bacteria belonging to the class Ktedonobacteria.</title>
        <authorList>
            <person name="Yabe S."/>
            <person name="Wang C.M."/>
            <person name="Zheng Y."/>
            <person name="Sakai Y."/>
            <person name="Cavaletti L."/>
            <person name="Monciardini P."/>
            <person name="Donadio S."/>
        </authorList>
    </citation>
    <scope>NUCLEOTIDE SEQUENCE</scope>
    <source>
        <strain evidence="2">SOSP1-1</strain>
    </source>
</reference>
<comment type="caution">
    <text evidence="2">The sequence shown here is derived from an EMBL/GenBank/DDBJ whole genome shotgun (WGS) entry which is preliminary data.</text>
</comment>
<evidence type="ECO:0000256" key="1">
    <source>
        <dbReference type="PROSITE-ProRule" id="PRU00339"/>
    </source>
</evidence>
<protein>
    <recommendedName>
        <fullName evidence="4">Tetratricopeptide repeat protein</fullName>
    </recommendedName>
</protein>
<feature type="repeat" description="TPR" evidence="1">
    <location>
        <begin position="552"/>
        <end position="585"/>
    </location>
</feature>
<keyword evidence="3" id="KW-1185">Reference proteome</keyword>
<sequence>MARKKETTITLTDEEQQQIQHLLTQYHDLARRLKPDADIASTVSTLDELLALSPTAQLAMLKELGKEQNSDAANVLLAINTVSQDKEVRKEARRSLLRLEGVSVQPTWQAPATRTSVVEVKVENPKRFWKAYVTPSREQGEVILTLHWELGYDYSDVQTFMFLLDFWRQGVNGFEAETLGKRRTQEKIEERKAQIDGSMVECSLAEAKRLLEEALSVNAWRSTPLPQQYRQFESTLSKRVFQAQDLGQDRGRTFLYPEMEAQEVALNFVGAWAMGDYGLTYDLLSHDSTLLKDLTRDQWIEQHRQWASEARPSRLELSFVHEHENKQSGLWLPSHATAGQSNTKEIEISWSLEISETMLSGTLAEMPMGTAVNRETGRRWFWTLFKVVRSHNEWRIQRINDEGARIQGLPIEEIQKQVREHEKRYEELNKRQQAQPNPEEMQAILDELVRDASQDLHYQDALIALLSLDRQPYEVALGRAMMLGNPERAMVYLQRLVQRFPENLEEMLHTLASTYVTYAYSQRIQDMPERQRHFLDMAEATLHEAGELHHSVTNHILLAELYTSQERNDEAEAELHRARELKPNRDEESSIEANLGALALRREQMAEALTHFERASQLKPDMPGIWFNLGFTHRLLGHFDAAETHYKRAIEQNPQDIRAYSELIAVYMNRPDQQAARRTVERGLAANPTSAHLLALHASVLHVLGDERTARRQLDLAMRIDPNLDVVQAAYQQLQKKK</sequence>
<proteinExistence type="predicted"/>
<dbReference type="SUPFAM" id="SSF48452">
    <property type="entry name" value="TPR-like"/>
    <property type="match status" value="1"/>
</dbReference>
<accession>A0A8J3MSW8</accession>
<dbReference type="PANTHER" id="PTHR12558:SF13">
    <property type="entry name" value="CELL DIVISION CYCLE PROTEIN 27 HOMOLOG"/>
    <property type="match status" value="1"/>
</dbReference>
<dbReference type="AlphaFoldDB" id="A0A8J3MSW8"/>
<dbReference type="InterPro" id="IPR019734">
    <property type="entry name" value="TPR_rpt"/>
</dbReference>
<evidence type="ECO:0008006" key="4">
    <source>
        <dbReference type="Google" id="ProtNLM"/>
    </source>
</evidence>